<dbReference type="SUPFAM" id="SSF81271">
    <property type="entry name" value="TGS-like"/>
    <property type="match status" value="1"/>
</dbReference>
<sequence length="368" mass="41190">MGILEKIAQIQEELSRTQKNKATEYHIGLLKGKLARYRRELLEPQPGQGSSGGGQGFEIAKAGDARVSLIGFPSVGKSSFLLKVTNTKSEAANYEFTTLTSVGGILEYNGAEVQIVDLPGIIKAASQGKGRGRQVIAVSRTSDLILMVLDATKSGEQREILENELESMGIRLNKEKPNILLKIKKTGGVKLNATTPPKYLDEKIVSALLKDYKIHNADVLVRDEDCTIEDFIDVINEQHMSYIKCLYVYNKADVVSLEECDRLAREPNTMVISCELELGIDELKEEIWRQLGLIRLYTKRRGIMPKFDDPMVVRRDSTILQVCDSIHREMKNQFKYALVWGSSAKHSPQKCGLQHPVNDEDVVQIVTK</sequence>
<feature type="domain" description="TGS" evidence="5">
    <location>
        <begin position="292"/>
        <end position="367"/>
    </location>
</feature>
<dbReference type="RefSeq" id="XP_018709868.1">
    <property type="nucleotide sequence ID" value="XM_018854400.1"/>
</dbReference>
<dbReference type="SUPFAM" id="SSF52540">
    <property type="entry name" value="P-loop containing nucleoside triphosphate hydrolases"/>
    <property type="match status" value="1"/>
</dbReference>
<feature type="domain" description="OBG-type G" evidence="4">
    <location>
        <begin position="65"/>
        <end position="292"/>
    </location>
</feature>
<dbReference type="OrthoDB" id="603at2759"/>
<dbReference type="FunFam" id="3.10.20.30:FF:000003">
    <property type="entry name" value="Developmentally-regulated GTP-binding protein 1"/>
    <property type="match status" value="1"/>
</dbReference>
<comment type="caution">
    <text evidence="6">The sequence shown here is derived from an EMBL/GenBank/DDBJ whole genome shotgun (WGS) entry which is preliminary data.</text>
</comment>
<dbReference type="InterPro" id="IPR031167">
    <property type="entry name" value="G_OBG"/>
</dbReference>
<dbReference type="GO" id="GO:1903833">
    <property type="term" value="P:positive regulation of cellular response to amino acid starvation"/>
    <property type="evidence" value="ECO:0007669"/>
    <property type="project" value="EnsemblFungi"/>
</dbReference>
<dbReference type="InterPro" id="IPR012675">
    <property type="entry name" value="Beta-grasp_dom_sf"/>
</dbReference>
<evidence type="ECO:0000313" key="7">
    <source>
        <dbReference type="Proteomes" id="UP000092555"/>
    </source>
</evidence>
<dbReference type="Gene3D" id="3.40.50.300">
    <property type="entry name" value="P-loop containing nucleotide triphosphate hydrolases"/>
    <property type="match status" value="2"/>
</dbReference>
<reference evidence="6 7" key="1">
    <citation type="submission" date="2016-05" db="EMBL/GenBank/DDBJ databases">
        <title>Comparative genomics of biotechnologically important yeasts.</title>
        <authorList>
            <consortium name="DOE Joint Genome Institute"/>
            <person name="Riley R."/>
            <person name="Haridas S."/>
            <person name="Wolfe K.H."/>
            <person name="Lopes M.R."/>
            <person name="Hittinger C.T."/>
            <person name="Goker M."/>
            <person name="Salamov A."/>
            <person name="Wisecaver J."/>
            <person name="Long T.M."/>
            <person name="Aerts A.L."/>
            <person name="Barry K."/>
            <person name="Choi C."/>
            <person name="Clum A."/>
            <person name="Coughlan A.Y."/>
            <person name="Deshpande S."/>
            <person name="Douglass A.P."/>
            <person name="Hanson S.J."/>
            <person name="Klenk H.-P."/>
            <person name="LaButti K."/>
            <person name="Lapidus A."/>
            <person name="Lindquist E."/>
            <person name="Lipzen A."/>
            <person name="Meier-kolthoff J.P."/>
            <person name="Ohm R.A."/>
            <person name="Otillar R.P."/>
            <person name="Pangilinan J."/>
            <person name="Peng Y."/>
            <person name="Rokas A."/>
            <person name="Rosa C.A."/>
            <person name="Scheuner C."/>
            <person name="Sibirny A.A."/>
            <person name="Slot J.C."/>
            <person name="Stielow J.B."/>
            <person name="Sun H."/>
            <person name="Kurtzman C.P."/>
            <person name="Blackwell M."/>
            <person name="Grigoriev I.V."/>
            <person name="Jeffries T.W."/>
        </authorList>
    </citation>
    <scope>NUCLEOTIDE SEQUENCE [LARGE SCALE GENOMIC DNA]</scope>
    <source>
        <strain evidence="6 7">NRRL YB-4993</strain>
    </source>
</reference>
<dbReference type="AlphaFoldDB" id="A0A1A0H5L6"/>
<dbReference type="InterPro" id="IPR031662">
    <property type="entry name" value="GTP-binding_2"/>
</dbReference>
<dbReference type="STRING" id="869754.A0A1A0H5L6"/>
<dbReference type="PROSITE" id="PS51880">
    <property type="entry name" value="TGS"/>
    <property type="match status" value="1"/>
</dbReference>
<dbReference type="Pfam" id="PF02824">
    <property type="entry name" value="TGS"/>
    <property type="match status" value="1"/>
</dbReference>
<dbReference type="InterPro" id="IPR045001">
    <property type="entry name" value="DRG"/>
</dbReference>
<dbReference type="InterPro" id="IPR005225">
    <property type="entry name" value="Small_GTP-bd"/>
</dbReference>
<keyword evidence="2" id="KW-0342">GTP-binding</keyword>
<evidence type="ECO:0000259" key="5">
    <source>
        <dbReference type="PROSITE" id="PS51880"/>
    </source>
</evidence>
<dbReference type="PANTHER" id="PTHR43127">
    <property type="entry name" value="DEVELOPMENTALLY-REGULATED GTP-BINDING PROTEIN 2"/>
    <property type="match status" value="1"/>
</dbReference>
<dbReference type="PROSITE" id="PS51710">
    <property type="entry name" value="G_OBG"/>
    <property type="match status" value="1"/>
</dbReference>
<organism evidence="6 7">
    <name type="scientific">Metschnikowia bicuspidata var. bicuspidata NRRL YB-4993</name>
    <dbReference type="NCBI Taxonomy" id="869754"/>
    <lineage>
        <taxon>Eukaryota</taxon>
        <taxon>Fungi</taxon>
        <taxon>Dikarya</taxon>
        <taxon>Ascomycota</taxon>
        <taxon>Saccharomycotina</taxon>
        <taxon>Pichiomycetes</taxon>
        <taxon>Metschnikowiaceae</taxon>
        <taxon>Metschnikowia</taxon>
    </lineage>
</organism>
<dbReference type="FunFam" id="3.40.50.300:FF:001436">
    <property type="entry name" value="Developmentally-regulated GTP-binding protein"/>
    <property type="match status" value="1"/>
</dbReference>
<evidence type="ECO:0000256" key="2">
    <source>
        <dbReference type="ARBA" id="ARBA00023134"/>
    </source>
</evidence>
<dbReference type="CDD" id="cd01896">
    <property type="entry name" value="DRG"/>
    <property type="match status" value="1"/>
</dbReference>
<dbReference type="Pfam" id="PF16897">
    <property type="entry name" value="MMR_HSR1_Xtn"/>
    <property type="match status" value="1"/>
</dbReference>
<keyword evidence="6" id="KW-0378">Hydrolase</keyword>
<accession>A0A1A0H5L6</accession>
<dbReference type="PRINTS" id="PR00326">
    <property type="entry name" value="GTP1OBG"/>
</dbReference>
<evidence type="ECO:0000259" key="4">
    <source>
        <dbReference type="PROSITE" id="PS51710"/>
    </source>
</evidence>
<protein>
    <submittedName>
        <fullName evidence="6">p-loop containing nucleoside triphosphate hydrolase protein</fullName>
    </submittedName>
</protein>
<dbReference type="InterPro" id="IPR006073">
    <property type="entry name" value="GTP-bd"/>
</dbReference>
<dbReference type="GO" id="GO:0003924">
    <property type="term" value="F:GTPase activity"/>
    <property type="evidence" value="ECO:0007669"/>
    <property type="project" value="InterPro"/>
</dbReference>
<dbReference type="InterPro" id="IPR027417">
    <property type="entry name" value="P-loop_NTPase"/>
</dbReference>
<dbReference type="EMBL" id="LXTC01000007">
    <property type="protein sequence ID" value="OBA19336.1"/>
    <property type="molecule type" value="Genomic_DNA"/>
</dbReference>
<keyword evidence="1" id="KW-0547">Nucleotide-binding</keyword>
<dbReference type="NCBIfam" id="TIGR00231">
    <property type="entry name" value="small_GTP"/>
    <property type="match status" value="1"/>
</dbReference>
<dbReference type="Gene3D" id="3.10.20.30">
    <property type="match status" value="1"/>
</dbReference>
<evidence type="ECO:0000256" key="3">
    <source>
        <dbReference type="ARBA" id="ARBA00059727"/>
    </source>
</evidence>
<dbReference type="Pfam" id="PF01926">
    <property type="entry name" value="MMR_HSR1"/>
    <property type="match status" value="1"/>
</dbReference>
<evidence type="ECO:0000256" key="1">
    <source>
        <dbReference type="ARBA" id="ARBA00022741"/>
    </source>
</evidence>
<dbReference type="Proteomes" id="UP000092555">
    <property type="component" value="Unassembled WGS sequence"/>
</dbReference>
<dbReference type="InterPro" id="IPR004095">
    <property type="entry name" value="TGS"/>
</dbReference>
<proteinExistence type="predicted"/>
<dbReference type="GO" id="GO:0002181">
    <property type="term" value="P:cytoplasmic translation"/>
    <property type="evidence" value="ECO:0007669"/>
    <property type="project" value="EnsemblFungi"/>
</dbReference>
<keyword evidence="7" id="KW-1185">Reference proteome</keyword>
<dbReference type="InterPro" id="IPR012676">
    <property type="entry name" value="TGS-like"/>
</dbReference>
<evidence type="ECO:0000313" key="6">
    <source>
        <dbReference type="EMBL" id="OBA19336.1"/>
    </source>
</evidence>
<gene>
    <name evidence="6" type="ORF">METBIDRAFT_13631</name>
</gene>
<name>A0A1A0H5L6_9ASCO</name>
<comment type="function">
    <text evidence="3">Involved in ribosomal function.</text>
</comment>
<dbReference type="GeneID" id="30027376"/>
<dbReference type="GO" id="GO:0005525">
    <property type="term" value="F:GTP binding"/>
    <property type="evidence" value="ECO:0007669"/>
    <property type="project" value="UniProtKB-KW"/>
</dbReference>